<dbReference type="Gene3D" id="1.20.58.390">
    <property type="entry name" value="Neurotransmitter-gated ion-channel transmembrane domain"/>
    <property type="match status" value="1"/>
</dbReference>
<evidence type="ECO:0000313" key="26">
    <source>
        <dbReference type="EMBL" id="KAK0394257.1"/>
    </source>
</evidence>
<keyword evidence="17 20" id="KW-0407">Ion channel</keyword>
<evidence type="ECO:0000256" key="7">
    <source>
        <dbReference type="ARBA" id="ARBA00022989"/>
    </source>
</evidence>
<dbReference type="GO" id="GO:0045211">
    <property type="term" value="C:postsynaptic membrane"/>
    <property type="evidence" value="ECO:0007669"/>
    <property type="project" value="UniProtKB-SubCell"/>
</dbReference>
<protein>
    <recommendedName>
        <fullName evidence="28">C3HC-type domain-containing protein</fullName>
    </recommendedName>
</protein>
<dbReference type="InterPro" id="IPR006029">
    <property type="entry name" value="Neurotrans-gated_channel_TM"/>
</dbReference>
<feature type="chain" id="PRO_5041482803" description="C3HC-type domain-containing protein" evidence="20">
    <location>
        <begin position="24"/>
        <end position="859"/>
    </location>
</feature>
<keyword evidence="27" id="KW-1185">Reference proteome</keyword>
<comment type="function">
    <text evidence="19">Required for proper positioning of a substantial amount of TPR at the nuclear basket (NB) through interaction with TPR.</text>
</comment>
<dbReference type="CDD" id="cd19051">
    <property type="entry name" value="LGIC_TM_cation"/>
    <property type="match status" value="1"/>
</dbReference>
<evidence type="ECO:0000256" key="9">
    <source>
        <dbReference type="ARBA" id="ARBA00023065"/>
    </source>
</evidence>
<dbReference type="PRINTS" id="PR00254">
    <property type="entry name" value="NICOTINICR"/>
</dbReference>
<dbReference type="EMBL" id="JAUCMV010000005">
    <property type="protein sequence ID" value="KAK0394257.1"/>
    <property type="molecule type" value="Genomic_DNA"/>
</dbReference>
<evidence type="ECO:0000256" key="15">
    <source>
        <dbReference type="ARBA" id="ARBA00023257"/>
    </source>
</evidence>
<keyword evidence="5 20" id="KW-0812">Transmembrane</keyword>
<dbReference type="PROSITE" id="PS00236">
    <property type="entry name" value="NEUROTR_ION_CHANNEL"/>
    <property type="match status" value="1"/>
</dbReference>
<dbReference type="PRINTS" id="PR00252">
    <property type="entry name" value="NRIONCHANNEL"/>
</dbReference>
<feature type="domain" description="Neurotransmitter-gated ion-channel transmembrane" evidence="23">
    <location>
        <begin position="245"/>
        <end position="463"/>
    </location>
</feature>
<comment type="subcellular location">
    <subcellularLocation>
        <location evidence="1">Nucleus</location>
    </subcellularLocation>
    <subcellularLocation>
        <location evidence="18">Postsynaptic cell membrane</location>
        <topology evidence="18">Multi-pass membrane protein</topology>
    </subcellularLocation>
</comment>
<feature type="domain" description="Neurotransmitter-gated ion-channel ligand-binding" evidence="22">
    <location>
        <begin position="27"/>
        <end position="237"/>
    </location>
</feature>
<evidence type="ECO:0000313" key="27">
    <source>
        <dbReference type="Proteomes" id="UP001175271"/>
    </source>
</evidence>
<dbReference type="GO" id="GO:0005634">
    <property type="term" value="C:nucleus"/>
    <property type="evidence" value="ECO:0007669"/>
    <property type="project" value="UniProtKB-SubCell"/>
</dbReference>
<evidence type="ECO:0000256" key="12">
    <source>
        <dbReference type="ARBA" id="ARBA00023170"/>
    </source>
</evidence>
<evidence type="ECO:0000256" key="2">
    <source>
        <dbReference type="ARBA" id="ARBA00009237"/>
    </source>
</evidence>
<dbReference type="InterPro" id="IPR036734">
    <property type="entry name" value="Neur_chan_lig-bd_sf"/>
</dbReference>
<keyword evidence="3 20" id="KW-0813">Transport</keyword>
<dbReference type="NCBIfam" id="TIGR00860">
    <property type="entry name" value="LIC"/>
    <property type="match status" value="1"/>
</dbReference>
<feature type="region of interest" description="Disordered" evidence="21">
    <location>
        <begin position="489"/>
        <end position="571"/>
    </location>
</feature>
<feature type="domain" description="C3HC-type" evidence="24">
    <location>
        <begin position="610"/>
        <end position="721"/>
    </location>
</feature>
<keyword evidence="7 20" id="KW-1133">Transmembrane helix</keyword>
<dbReference type="Gene3D" id="2.70.170.10">
    <property type="entry name" value="Neurotransmitter-gated ion-channel ligand-binding domain"/>
    <property type="match status" value="1"/>
</dbReference>
<keyword evidence="8" id="KW-0770">Synapse</keyword>
<evidence type="ECO:0000256" key="5">
    <source>
        <dbReference type="ARBA" id="ARBA00022692"/>
    </source>
</evidence>
<keyword evidence="11" id="KW-1015">Disulfide bond</keyword>
<evidence type="ECO:0000256" key="10">
    <source>
        <dbReference type="ARBA" id="ARBA00023136"/>
    </source>
</evidence>
<keyword evidence="14" id="KW-0539">Nucleus</keyword>
<dbReference type="SUPFAM" id="SSF90112">
    <property type="entry name" value="Neurotransmitter-gated ion-channel transmembrane pore"/>
    <property type="match status" value="1"/>
</dbReference>
<feature type="compositionally biased region" description="Low complexity" evidence="21">
    <location>
        <begin position="528"/>
        <end position="538"/>
    </location>
</feature>
<feature type="transmembrane region" description="Helical" evidence="20">
    <location>
        <begin position="299"/>
        <end position="324"/>
    </location>
</feature>
<dbReference type="GO" id="GO:0008270">
    <property type="term" value="F:zinc ion binding"/>
    <property type="evidence" value="ECO:0007669"/>
    <property type="project" value="InterPro"/>
</dbReference>
<evidence type="ECO:0000256" key="14">
    <source>
        <dbReference type="ARBA" id="ARBA00023242"/>
    </source>
</evidence>
<dbReference type="SUPFAM" id="SSF63712">
    <property type="entry name" value="Nicotinic receptor ligand binding domain-like"/>
    <property type="match status" value="1"/>
</dbReference>
<evidence type="ECO:0000256" key="13">
    <source>
        <dbReference type="ARBA" id="ARBA00023180"/>
    </source>
</evidence>
<keyword evidence="13" id="KW-0325">Glycoprotein</keyword>
<evidence type="ECO:0000259" key="25">
    <source>
        <dbReference type="Pfam" id="PF08600"/>
    </source>
</evidence>
<proteinExistence type="inferred from homology"/>
<keyword evidence="4" id="KW-1003">Cell membrane</keyword>
<dbReference type="CDD" id="cd18997">
    <property type="entry name" value="LGIC_ECD_nAChR"/>
    <property type="match status" value="1"/>
</dbReference>
<dbReference type="InterPro" id="IPR038050">
    <property type="entry name" value="Neuro_actylchol_rec"/>
</dbReference>
<dbReference type="InterPro" id="IPR012935">
    <property type="entry name" value="NuBaID_N"/>
</dbReference>
<evidence type="ECO:0000256" key="3">
    <source>
        <dbReference type="ARBA" id="ARBA00022448"/>
    </source>
</evidence>
<dbReference type="FunFam" id="1.20.58.390:FF:000043">
    <property type="entry name" value="AcetylCholine Receptor"/>
    <property type="match status" value="1"/>
</dbReference>
<feature type="compositionally biased region" description="Low complexity" evidence="21">
    <location>
        <begin position="549"/>
        <end position="561"/>
    </location>
</feature>
<dbReference type="Pfam" id="PF08600">
    <property type="entry name" value="NuBaID_C"/>
    <property type="match status" value="1"/>
</dbReference>
<keyword evidence="15" id="KW-0628">Postsynaptic cell membrane</keyword>
<dbReference type="AlphaFoldDB" id="A0AA39GY49"/>
<accession>A0AA39GY49</accession>
<evidence type="ECO:0000256" key="21">
    <source>
        <dbReference type="SAM" id="MobiDB-lite"/>
    </source>
</evidence>
<evidence type="ECO:0000256" key="11">
    <source>
        <dbReference type="ARBA" id="ARBA00023157"/>
    </source>
</evidence>
<evidence type="ECO:0000256" key="19">
    <source>
        <dbReference type="ARBA" id="ARBA00044931"/>
    </source>
</evidence>
<evidence type="ECO:0000259" key="22">
    <source>
        <dbReference type="Pfam" id="PF02931"/>
    </source>
</evidence>
<feature type="transmembrane region" description="Helical" evidence="20">
    <location>
        <begin position="238"/>
        <end position="257"/>
    </location>
</feature>
<evidence type="ECO:0000256" key="8">
    <source>
        <dbReference type="ARBA" id="ARBA00023018"/>
    </source>
</evidence>
<evidence type="ECO:0000256" key="1">
    <source>
        <dbReference type="ARBA" id="ARBA00004123"/>
    </source>
</evidence>
<keyword evidence="16" id="KW-1071">Ligand-gated ion channel</keyword>
<dbReference type="GO" id="GO:0004888">
    <property type="term" value="F:transmembrane signaling receptor activity"/>
    <property type="evidence" value="ECO:0007669"/>
    <property type="project" value="InterPro"/>
</dbReference>
<evidence type="ECO:0000256" key="17">
    <source>
        <dbReference type="ARBA" id="ARBA00023303"/>
    </source>
</evidence>
<comment type="caution">
    <text evidence="26">The sequence shown here is derived from an EMBL/GenBank/DDBJ whole genome shotgun (WGS) entry which is preliminary data.</text>
</comment>
<evidence type="ECO:0000256" key="18">
    <source>
        <dbReference type="ARBA" id="ARBA00034104"/>
    </source>
</evidence>
<keyword evidence="10 20" id="KW-0472">Membrane</keyword>
<dbReference type="InterPro" id="IPR006201">
    <property type="entry name" value="Neur_channel"/>
</dbReference>
<dbReference type="Pfam" id="PF02931">
    <property type="entry name" value="Neur_chan_LBD"/>
    <property type="match status" value="1"/>
</dbReference>
<keyword evidence="9 20" id="KW-0406">Ion transport</keyword>
<dbReference type="InterPro" id="IPR018000">
    <property type="entry name" value="Neurotransmitter_ion_chnl_CS"/>
</dbReference>
<keyword evidence="6 20" id="KW-0732">Signal</keyword>
<name>A0AA39GY49_9BILA</name>
<keyword evidence="12" id="KW-0675">Receptor</keyword>
<evidence type="ECO:0000256" key="16">
    <source>
        <dbReference type="ARBA" id="ARBA00023286"/>
    </source>
</evidence>
<dbReference type="InterPro" id="IPR013909">
    <property type="entry name" value="NuBaID_C"/>
</dbReference>
<evidence type="ECO:0000256" key="4">
    <source>
        <dbReference type="ARBA" id="ARBA00022475"/>
    </source>
</evidence>
<evidence type="ECO:0000256" key="6">
    <source>
        <dbReference type="ARBA" id="ARBA00022729"/>
    </source>
</evidence>
<comment type="similarity">
    <text evidence="2">Belongs to the ligand-gated ion channel (TC 1.A.9) family. Acetylcholine receptor (TC 1.A.9.1) subfamily.</text>
</comment>
<dbReference type="InterPro" id="IPR006202">
    <property type="entry name" value="Neur_chan_lig-bd"/>
</dbReference>
<dbReference type="InterPro" id="IPR036719">
    <property type="entry name" value="Neuro-gated_channel_TM_sf"/>
</dbReference>
<organism evidence="26 27">
    <name type="scientific">Steinernema hermaphroditum</name>
    <dbReference type="NCBI Taxonomy" id="289476"/>
    <lineage>
        <taxon>Eukaryota</taxon>
        <taxon>Metazoa</taxon>
        <taxon>Ecdysozoa</taxon>
        <taxon>Nematoda</taxon>
        <taxon>Chromadorea</taxon>
        <taxon>Rhabditida</taxon>
        <taxon>Tylenchina</taxon>
        <taxon>Panagrolaimomorpha</taxon>
        <taxon>Strongyloidoidea</taxon>
        <taxon>Steinernematidae</taxon>
        <taxon>Steinernema</taxon>
    </lineage>
</organism>
<evidence type="ECO:0000259" key="24">
    <source>
        <dbReference type="Pfam" id="PF07967"/>
    </source>
</evidence>
<dbReference type="Pfam" id="PF07967">
    <property type="entry name" value="zf-C3HC"/>
    <property type="match status" value="1"/>
</dbReference>
<evidence type="ECO:0008006" key="28">
    <source>
        <dbReference type="Google" id="ProtNLM"/>
    </source>
</evidence>
<dbReference type="Proteomes" id="UP001175271">
    <property type="component" value="Unassembled WGS sequence"/>
</dbReference>
<evidence type="ECO:0000256" key="20">
    <source>
        <dbReference type="RuleBase" id="RU000687"/>
    </source>
</evidence>
<dbReference type="FunFam" id="2.70.170.10:FF:000016">
    <property type="entry name" value="Nicotinic acetylcholine receptor subunit"/>
    <property type="match status" value="1"/>
</dbReference>
<dbReference type="InterPro" id="IPR002394">
    <property type="entry name" value="Nicotinic_acetylcholine_rcpt"/>
</dbReference>
<dbReference type="GO" id="GO:0022848">
    <property type="term" value="F:acetylcholine-gated monoatomic cation-selective channel activity"/>
    <property type="evidence" value="ECO:0007669"/>
    <property type="project" value="InterPro"/>
</dbReference>
<feature type="signal peptide" evidence="20">
    <location>
        <begin position="1"/>
        <end position="23"/>
    </location>
</feature>
<sequence length="859" mass="98224">MRRRLRWIRFLWLFLLVWPTIRGSDDEYRLIQDLKQGYDPIERPVANHNESLTVRLRLIPQQIADVDERNQMITLVLWTEYTWIDYKMKWKPEEYGGITRIELPSEMLWKPDILLFNSADEHFDAGFSVNFVVKHTGEVLRAPPGIVKFSCDIDITWFPFDEQMCFLKYGSWTYTGSKMDLQINDDHLNETHQMDHQYYIANGEWDLLATPAHRKATPFNNDQYLELFFFLHIRRKTIYYGLNWIVPSMLISLSNVLGFNLPPESGEKITLQITNLLSVTVFLGMVADVTPPTSESVPVIAAFFGVSMVILGSSIVFTVLIINFHFRSAKTHEMSGWMKSLFLNWLPWLLLMKRPGTFLKKPKRRTRPKDVIIEKVKIRRKDSVAARLVQHDSALSLKNQDEKQLDYVNSGRSISTVTELTQASASVEPLLSEMRDLMRAVVNRIEEEDNEEEAREDWHFVAMNEPDSDEDSDSGIPQEPNTGERFYVVPMLDEPGTPPGPESHSSDSSIPQEPGSVPNFDMPDVDDSPSVPDVPVSVPDHHIEPVQDAPSSSRQMPSASSGEPSNNLTWEDRKRKAAGLLESVKNLFAEAKKAKLAEEVGRREVGNVDSTENYIERLVSFTVGKWRGKPHDISPRVCASHGWYCSEMDMLTCHDCDAYLHTPLPMMSSTTLTAYNKSLKKYVELMDAGHRSRCIWKTSTYREPLEEVDPDKIMKNIIARYSSIESIIPKEFTLKPVPDITGEHLKKFNGKNADAVTLAICGWEFAGTGDQIKCNKCQRVTSLFIFTAVKPFDPLAQHFQWCPIFDHGKHHDKWREDLESVAGLKPEARSNLSSVMHIKMRMKEAFGDSSRTSQPSTSK</sequence>
<reference evidence="26" key="1">
    <citation type="submission" date="2023-06" db="EMBL/GenBank/DDBJ databases">
        <title>Genomic analysis of the entomopathogenic nematode Steinernema hermaphroditum.</title>
        <authorList>
            <person name="Schwarz E.M."/>
            <person name="Heppert J.K."/>
            <person name="Baniya A."/>
            <person name="Schwartz H.T."/>
            <person name="Tan C.-H."/>
            <person name="Antoshechkin I."/>
            <person name="Sternberg P.W."/>
            <person name="Goodrich-Blair H."/>
            <person name="Dillman A.R."/>
        </authorList>
    </citation>
    <scope>NUCLEOTIDE SEQUENCE</scope>
    <source>
        <strain evidence="26">PS9179</strain>
        <tissue evidence="26">Whole animal</tissue>
    </source>
</reference>
<dbReference type="Pfam" id="PF02932">
    <property type="entry name" value="Neur_chan_memb"/>
    <property type="match status" value="1"/>
</dbReference>
<dbReference type="PANTHER" id="PTHR18945">
    <property type="entry name" value="NEUROTRANSMITTER GATED ION CHANNEL"/>
    <property type="match status" value="1"/>
</dbReference>
<gene>
    <name evidence="26" type="ORF">QR680_000656</name>
</gene>
<feature type="domain" description="NuBaID C-terminal" evidence="25">
    <location>
        <begin position="755"/>
        <end position="811"/>
    </location>
</feature>
<evidence type="ECO:0000259" key="23">
    <source>
        <dbReference type="Pfam" id="PF02932"/>
    </source>
</evidence>
<feature type="transmembrane region" description="Helical" evidence="20">
    <location>
        <begin position="269"/>
        <end position="287"/>
    </location>
</feature>
<comment type="caution">
    <text evidence="20">Lacks conserved residue(s) required for the propagation of feature annotation.</text>
</comment>